<dbReference type="Proteomes" id="UP000828390">
    <property type="component" value="Unassembled WGS sequence"/>
</dbReference>
<keyword evidence="1" id="KW-0472">Membrane</keyword>
<evidence type="ECO:0000313" key="2">
    <source>
        <dbReference type="EMBL" id="KAH3896345.1"/>
    </source>
</evidence>
<protein>
    <submittedName>
        <fullName evidence="2">Uncharacterized protein</fullName>
    </submittedName>
</protein>
<evidence type="ECO:0000313" key="3">
    <source>
        <dbReference type="Proteomes" id="UP000828390"/>
    </source>
</evidence>
<name>A0A9D4NJ10_DREPO</name>
<keyword evidence="1" id="KW-0812">Transmembrane</keyword>
<keyword evidence="1" id="KW-1133">Transmembrane helix</keyword>
<comment type="caution">
    <text evidence="2">The sequence shown here is derived from an EMBL/GenBank/DDBJ whole genome shotgun (WGS) entry which is preliminary data.</text>
</comment>
<sequence length="73" mass="8224">MAGTHGSVALLVWVALVLWSLLNHSKEPRSRTRSRRRFILDMAESLELTPSIPRCRTANRRLQAASARRGKLG</sequence>
<accession>A0A9D4NJ10</accession>
<proteinExistence type="predicted"/>
<reference evidence="2" key="1">
    <citation type="journal article" date="2019" name="bioRxiv">
        <title>The Genome of the Zebra Mussel, Dreissena polymorpha: A Resource for Invasive Species Research.</title>
        <authorList>
            <person name="McCartney M.A."/>
            <person name="Auch B."/>
            <person name="Kono T."/>
            <person name="Mallez S."/>
            <person name="Zhang Y."/>
            <person name="Obille A."/>
            <person name="Becker A."/>
            <person name="Abrahante J.E."/>
            <person name="Garbe J."/>
            <person name="Badalamenti J.P."/>
            <person name="Herman A."/>
            <person name="Mangelson H."/>
            <person name="Liachko I."/>
            <person name="Sullivan S."/>
            <person name="Sone E.D."/>
            <person name="Koren S."/>
            <person name="Silverstein K.A.T."/>
            <person name="Beckman K.B."/>
            <person name="Gohl D.M."/>
        </authorList>
    </citation>
    <scope>NUCLEOTIDE SEQUENCE</scope>
    <source>
        <strain evidence="2">Duluth1</strain>
        <tissue evidence="2">Whole animal</tissue>
    </source>
</reference>
<feature type="transmembrane region" description="Helical" evidence="1">
    <location>
        <begin position="6"/>
        <end position="25"/>
    </location>
</feature>
<dbReference type="EMBL" id="JAIWYP010000001">
    <property type="protein sequence ID" value="KAH3896345.1"/>
    <property type="molecule type" value="Genomic_DNA"/>
</dbReference>
<gene>
    <name evidence="2" type="ORF">DPMN_020521</name>
</gene>
<evidence type="ECO:0000256" key="1">
    <source>
        <dbReference type="SAM" id="Phobius"/>
    </source>
</evidence>
<keyword evidence="3" id="KW-1185">Reference proteome</keyword>
<dbReference type="AlphaFoldDB" id="A0A9D4NJ10"/>
<reference evidence="2" key="2">
    <citation type="submission" date="2020-11" db="EMBL/GenBank/DDBJ databases">
        <authorList>
            <person name="McCartney M.A."/>
            <person name="Auch B."/>
            <person name="Kono T."/>
            <person name="Mallez S."/>
            <person name="Becker A."/>
            <person name="Gohl D.M."/>
            <person name="Silverstein K.A.T."/>
            <person name="Koren S."/>
            <person name="Bechman K.B."/>
            <person name="Herman A."/>
            <person name="Abrahante J.E."/>
            <person name="Garbe J."/>
        </authorList>
    </citation>
    <scope>NUCLEOTIDE SEQUENCE</scope>
    <source>
        <strain evidence="2">Duluth1</strain>
        <tissue evidence="2">Whole animal</tissue>
    </source>
</reference>
<organism evidence="2 3">
    <name type="scientific">Dreissena polymorpha</name>
    <name type="common">Zebra mussel</name>
    <name type="synonym">Mytilus polymorpha</name>
    <dbReference type="NCBI Taxonomy" id="45954"/>
    <lineage>
        <taxon>Eukaryota</taxon>
        <taxon>Metazoa</taxon>
        <taxon>Spiralia</taxon>
        <taxon>Lophotrochozoa</taxon>
        <taxon>Mollusca</taxon>
        <taxon>Bivalvia</taxon>
        <taxon>Autobranchia</taxon>
        <taxon>Heteroconchia</taxon>
        <taxon>Euheterodonta</taxon>
        <taxon>Imparidentia</taxon>
        <taxon>Neoheterodontei</taxon>
        <taxon>Myida</taxon>
        <taxon>Dreissenoidea</taxon>
        <taxon>Dreissenidae</taxon>
        <taxon>Dreissena</taxon>
    </lineage>
</organism>